<keyword evidence="2" id="KW-1185">Reference proteome</keyword>
<dbReference type="Proteomes" id="UP001175226">
    <property type="component" value="Unassembled WGS sequence"/>
</dbReference>
<reference evidence="1" key="1">
    <citation type="submission" date="2023-06" db="EMBL/GenBank/DDBJ databases">
        <authorList>
            <consortium name="Lawrence Berkeley National Laboratory"/>
            <person name="Ahrendt S."/>
            <person name="Sahu N."/>
            <person name="Indic B."/>
            <person name="Wong-Bajracharya J."/>
            <person name="Merenyi Z."/>
            <person name="Ke H.-M."/>
            <person name="Monk M."/>
            <person name="Kocsube S."/>
            <person name="Drula E."/>
            <person name="Lipzen A."/>
            <person name="Balint B."/>
            <person name="Henrissat B."/>
            <person name="Andreopoulos B."/>
            <person name="Martin F.M."/>
            <person name="Harder C.B."/>
            <person name="Rigling D."/>
            <person name="Ford K.L."/>
            <person name="Foster G.D."/>
            <person name="Pangilinan J."/>
            <person name="Papanicolaou A."/>
            <person name="Barry K."/>
            <person name="LaButti K."/>
            <person name="Viragh M."/>
            <person name="Koriabine M."/>
            <person name="Yan M."/>
            <person name="Riley R."/>
            <person name="Champramary S."/>
            <person name="Plett K.L."/>
            <person name="Tsai I.J."/>
            <person name="Slot J."/>
            <person name="Sipos G."/>
            <person name="Plett J."/>
            <person name="Nagy L.G."/>
            <person name="Grigoriev I.V."/>
        </authorList>
    </citation>
    <scope>NUCLEOTIDE SEQUENCE</scope>
    <source>
        <strain evidence="1">FPL87.14</strain>
    </source>
</reference>
<gene>
    <name evidence="1" type="ORF">EV421DRAFT_1739482</name>
</gene>
<evidence type="ECO:0000313" key="1">
    <source>
        <dbReference type="EMBL" id="KAK0436523.1"/>
    </source>
</evidence>
<dbReference type="EMBL" id="JAUEPT010000054">
    <property type="protein sequence ID" value="KAK0436523.1"/>
    <property type="molecule type" value="Genomic_DNA"/>
</dbReference>
<protein>
    <submittedName>
        <fullName evidence="1">Uncharacterized protein</fullName>
    </submittedName>
</protein>
<accession>A0AA39J5M2</accession>
<sequence length="485" mass="53921">MAIIEAWCSPTLRVHPIKLSSFCLVPNSCTDCQPLHCPAENDVIASDGIEASDERDHTINICVPFSDTPFEPPLHAFFVNSSLSPHPQLSNFDSDLIMKGPILLCSNCGAGFDVDASYTELLEQNLELLRSRNALLSADAVLFPEFIIRAEFDLFRCDREIQCHLDTVERLRRDLAEVDEYIKQKKSLLAPIRRLPPELLCAVFTEAIKAEDPTSSLRIALIPIYSFRRGTTLEGELVDVTYFGGSNVIDAMTSVILLAPNLRTLSFKGHLLSNDDGAPMPANSIRTFKADMILSDIGRFVSTIASMPELTYVTVGCFTCSHTADLPVEVLSHLVNTSHARLLLRQSSSHHRASTPAEFSVAVFGTRVTQAPYLTSSYRYEGFNSYARDDSTASRACYSLAPDTPGFNIQYLADTRTLHLAQLTTLELVWCQDVDEEMIIDMVEVRMACTCLRRVTLRRNIPQANLGDKARRLHLLGLDAQEDGD</sequence>
<comment type="caution">
    <text evidence="1">The sequence shown here is derived from an EMBL/GenBank/DDBJ whole genome shotgun (WGS) entry which is preliminary data.</text>
</comment>
<name>A0AA39J5M2_9AGAR</name>
<proteinExistence type="predicted"/>
<evidence type="ECO:0000313" key="2">
    <source>
        <dbReference type="Proteomes" id="UP001175226"/>
    </source>
</evidence>
<dbReference type="AlphaFoldDB" id="A0AA39J5M2"/>
<organism evidence="1 2">
    <name type="scientific">Armillaria borealis</name>
    <dbReference type="NCBI Taxonomy" id="47425"/>
    <lineage>
        <taxon>Eukaryota</taxon>
        <taxon>Fungi</taxon>
        <taxon>Dikarya</taxon>
        <taxon>Basidiomycota</taxon>
        <taxon>Agaricomycotina</taxon>
        <taxon>Agaricomycetes</taxon>
        <taxon>Agaricomycetidae</taxon>
        <taxon>Agaricales</taxon>
        <taxon>Marasmiineae</taxon>
        <taxon>Physalacriaceae</taxon>
        <taxon>Armillaria</taxon>
    </lineage>
</organism>